<sequence length="321" mass="37985">MDKDLNYYIKRFTSLRIDKAHGQAPYQPLLLLSLIELVEQGLISENRFAISPELISIFIKYRDRLSTAFHQANPAQPFYHMSRPAQPFWHLVPIPGHEQVLFSGGKLNTLKKLRDNVLYGYFDDELFDLLQIPNCRNSLIYALINKWFPDKFAQIQELLRIHSFDQFRFALRERGGAVYTVEELKQEDEVEAYRRSATFRKEVLALYDQRCAFCRLRVISQDSENIVDGSHILPFSTFRDDRYDNGLSLCKNHHWAFDHGWFSVSNDYTIILPENRIYEESPVDTKPMQAFNNEPIFLPNQAEFYPRLEAIQWHRERWKIA</sequence>
<gene>
    <name evidence="2" type="ORF">HJG54_27985</name>
</gene>
<keyword evidence="2" id="KW-0255">Endonuclease</keyword>
<keyword evidence="2" id="KW-0378">Hydrolase</keyword>
<dbReference type="InterPro" id="IPR011396">
    <property type="entry name" value="PT_DNA_restrict"/>
</dbReference>
<proteinExistence type="predicted"/>
<evidence type="ECO:0000313" key="2">
    <source>
        <dbReference type="EMBL" id="WNZ26282.1"/>
    </source>
</evidence>
<feature type="domain" description="HNH nuclease" evidence="1">
    <location>
        <begin position="211"/>
        <end position="264"/>
    </location>
</feature>
<dbReference type="AlphaFoldDB" id="A0AA97AN05"/>
<organism evidence="2">
    <name type="scientific">Leptolyngbya sp. NK1-12</name>
    <dbReference type="NCBI Taxonomy" id="2547451"/>
    <lineage>
        <taxon>Bacteria</taxon>
        <taxon>Bacillati</taxon>
        <taxon>Cyanobacteriota</taxon>
        <taxon>Cyanophyceae</taxon>
        <taxon>Leptolyngbyales</taxon>
        <taxon>Leptolyngbyaceae</taxon>
        <taxon>Leptolyngbya group</taxon>
        <taxon>Leptolyngbya</taxon>
    </lineage>
</organism>
<evidence type="ECO:0000259" key="1">
    <source>
        <dbReference type="Pfam" id="PF13391"/>
    </source>
</evidence>
<keyword evidence="2" id="KW-0540">Nuclease</keyword>
<accession>A0AA97AN05</accession>
<name>A0AA97AN05_9CYAN</name>
<dbReference type="REBASE" id="891566">
    <property type="entry name" value="LspNK112ORF27985P"/>
</dbReference>
<dbReference type="PIRSF" id="PIRSF030850">
    <property type="entry name" value="UCP030850"/>
    <property type="match status" value="1"/>
</dbReference>
<dbReference type="InterPro" id="IPR003615">
    <property type="entry name" value="HNH_nuc"/>
</dbReference>
<dbReference type="Pfam" id="PF13391">
    <property type="entry name" value="HNH_2"/>
    <property type="match status" value="1"/>
</dbReference>
<protein>
    <submittedName>
        <fullName evidence="2">HNH endonuclease</fullName>
    </submittedName>
</protein>
<dbReference type="RefSeq" id="WP_316432531.1">
    <property type="nucleotide sequence ID" value="NZ_CP053586.1"/>
</dbReference>
<dbReference type="GO" id="GO:0004519">
    <property type="term" value="F:endonuclease activity"/>
    <property type="evidence" value="ECO:0007669"/>
    <property type="project" value="UniProtKB-KW"/>
</dbReference>
<dbReference type="EMBL" id="CP053586">
    <property type="protein sequence ID" value="WNZ26282.1"/>
    <property type="molecule type" value="Genomic_DNA"/>
</dbReference>
<dbReference type="CDD" id="cd00085">
    <property type="entry name" value="HNHc"/>
    <property type="match status" value="1"/>
</dbReference>
<reference evidence="2" key="1">
    <citation type="submission" date="2020-05" db="EMBL/GenBank/DDBJ databases">
        <authorList>
            <person name="Zhu T."/>
            <person name="Keshari N."/>
            <person name="Lu X."/>
        </authorList>
    </citation>
    <scope>NUCLEOTIDE SEQUENCE</scope>
    <source>
        <strain evidence="2">NK1-12</strain>
    </source>
</reference>